<accession>A0A0F0I1W1</accession>
<sequence>MGDFGSVSEPWMPLAPRALPLGKANVYPLDELHAVSVSLPTWASVIGLSRKEEWVLENLEWSYPRFYLNKPVRDLADAVLHRLQITDKSISCMVFRSANAARLCAADLQVVASDSQFRVIQTIRFIMPLESNWGNSATHWANFTAVVFPCDLKKQAMAFWRDTGSGLSTRHATYCLGELDYLDSDSSEPTFRTPALQKRSRCQSQQSVMSTQSVDSSMGDIKMFIAQLATSEQPGQPAVDPDDVFLYPNGMNAIYALSEGLASFAAGSTVAAYGWLYPETVDVLKRGPWGKLLSFKDGSEEELDQLESMLESGQQIQALFCELPSNIKLSSPNLHRIRALADKYDFIVACDDTVAGYVNVDALPYVDVMMSSLTKTFSGFSNVTGGSLVINPSSRHRQTLHTIISSQYENIYFPLDVEVIARNSKNMAWRVKQCNQNTLPLVKLLYSHPSVAQVNHPSITPTEPVYRSLMRKDGGYGNVLSIIFHHPRSAEHFYNVLDICKGSSFGTNFTLAIPYVQLANYWNREKVPKYGVPQHIIRISVGLEDSESIVNAVTAALREVERFESGDVLIGDA</sequence>
<dbReference type="GO" id="GO:0030170">
    <property type="term" value="F:pyridoxal phosphate binding"/>
    <property type="evidence" value="ECO:0007669"/>
    <property type="project" value="InterPro"/>
</dbReference>
<dbReference type="InterPro" id="IPR015421">
    <property type="entry name" value="PyrdxlP-dep_Trfase_major"/>
</dbReference>
<dbReference type="EMBL" id="JZEE01000660">
    <property type="protein sequence ID" value="KJK61725.1"/>
    <property type="molecule type" value="Genomic_DNA"/>
</dbReference>
<proteinExistence type="inferred from homology"/>
<protein>
    <submittedName>
        <fullName evidence="4">Cys/Met metabolizm PLP-dependent enzyme</fullName>
    </submittedName>
</protein>
<dbReference type="GO" id="GO:0019346">
    <property type="term" value="P:transsulfuration"/>
    <property type="evidence" value="ECO:0007669"/>
    <property type="project" value="InterPro"/>
</dbReference>
<evidence type="ECO:0000256" key="3">
    <source>
        <dbReference type="RuleBase" id="RU362118"/>
    </source>
</evidence>
<dbReference type="AlphaFoldDB" id="A0A0F0I1W1"/>
<evidence type="ECO:0000313" key="4">
    <source>
        <dbReference type="EMBL" id="KJK61725.1"/>
    </source>
</evidence>
<dbReference type="Pfam" id="PF01053">
    <property type="entry name" value="Cys_Met_Meta_PP"/>
    <property type="match status" value="1"/>
</dbReference>
<dbReference type="Gene3D" id="3.90.1150.10">
    <property type="entry name" value="Aspartate Aminotransferase, domain 1"/>
    <property type="match status" value="1"/>
</dbReference>
<evidence type="ECO:0000256" key="1">
    <source>
        <dbReference type="ARBA" id="ARBA00001933"/>
    </source>
</evidence>
<evidence type="ECO:0000313" key="5">
    <source>
        <dbReference type="Proteomes" id="UP000033540"/>
    </source>
</evidence>
<dbReference type="STRING" id="1403190.A0A0F0I1W1"/>
<gene>
    <name evidence="4" type="ORF">P875_00086658</name>
</gene>
<dbReference type="OrthoDB" id="10047078at2759"/>
<comment type="cofactor">
    <cofactor evidence="1 3">
        <name>pyridoxal 5'-phosphate</name>
        <dbReference type="ChEBI" id="CHEBI:597326"/>
    </cofactor>
</comment>
<dbReference type="InterPro" id="IPR015424">
    <property type="entry name" value="PyrdxlP-dep_Trfase"/>
</dbReference>
<dbReference type="InterPro" id="IPR051750">
    <property type="entry name" value="Trans-sulfuration_enzymes"/>
</dbReference>
<comment type="caution">
    <text evidence="4">The sequence shown here is derived from an EMBL/GenBank/DDBJ whole genome shotgun (WGS) entry which is preliminary data.</text>
</comment>
<dbReference type="PANTHER" id="PTHR42699:SF1">
    <property type="entry name" value="CYSTATHIONINE GAMMA-SYNTHASE-RELATED"/>
    <property type="match status" value="1"/>
</dbReference>
<dbReference type="SUPFAM" id="SSF53383">
    <property type="entry name" value="PLP-dependent transferases"/>
    <property type="match status" value="1"/>
</dbReference>
<comment type="similarity">
    <text evidence="3">Belongs to the trans-sulfuration enzymes family.</text>
</comment>
<dbReference type="Proteomes" id="UP000033540">
    <property type="component" value="Unassembled WGS sequence"/>
</dbReference>
<dbReference type="PANTHER" id="PTHR42699">
    <property type="match status" value="1"/>
</dbReference>
<dbReference type="GO" id="GO:0003962">
    <property type="term" value="F:cystathionine gamma-synthase activity"/>
    <property type="evidence" value="ECO:0007669"/>
    <property type="project" value="TreeGrafter"/>
</dbReference>
<evidence type="ECO:0000256" key="2">
    <source>
        <dbReference type="ARBA" id="ARBA00022898"/>
    </source>
</evidence>
<dbReference type="InterPro" id="IPR000277">
    <property type="entry name" value="Cys/Met-Metab_PyrdxlP-dep_enz"/>
</dbReference>
<dbReference type="InterPro" id="IPR015422">
    <property type="entry name" value="PyrdxlP-dep_Trfase_small"/>
</dbReference>
<reference evidence="4 5" key="1">
    <citation type="submission" date="2015-02" db="EMBL/GenBank/DDBJ databases">
        <title>Draft genome sequence of Aspergillus parasiticus SU-1.</title>
        <authorList>
            <person name="Yu J."/>
            <person name="Fedorova N."/>
            <person name="Yin Y."/>
            <person name="Losada L."/>
            <person name="Zafar N."/>
            <person name="Taujale R."/>
            <person name="Ehrlich K.C."/>
            <person name="Bhatnagar D."/>
            <person name="Cleveland T.E."/>
            <person name="Bennett J.W."/>
            <person name="Nierman W.C."/>
        </authorList>
    </citation>
    <scope>NUCLEOTIDE SEQUENCE [LARGE SCALE GENOMIC DNA]</scope>
    <source>
        <strain evidence="5">ATCC 56775 / NRRL 5862 / SRRC 143 / SU-1</strain>
    </source>
</reference>
<keyword evidence="2 3" id="KW-0663">Pyridoxal phosphate</keyword>
<name>A0A0F0I1W1_ASPPU</name>
<organism evidence="4 5">
    <name type="scientific">Aspergillus parasiticus (strain ATCC 56775 / NRRL 5862 / SRRC 143 / SU-1)</name>
    <dbReference type="NCBI Taxonomy" id="1403190"/>
    <lineage>
        <taxon>Eukaryota</taxon>
        <taxon>Fungi</taxon>
        <taxon>Dikarya</taxon>
        <taxon>Ascomycota</taxon>
        <taxon>Pezizomycotina</taxon>
        <taxon>Eurotiomycetes</taxon>
        <taxon>Eurotiomycetidae</taxon>
        <taxon>Eurotiales</taxon>
        <taxon>Aspergillaceae</taxon>
        <taxon>Aspergillus</taxon>
        <taxon>Aspergillus subgen. Circumdati</taxon>
    </lineage>
</organism>
<dbReference type="Gene3D" id="3.40.640.10">
    <property type="entry name" value="Type I PLP-dependent aspartate aminotransferase-like (Major domain)"/>
    <property type="match status" value="1"/>
</dbReference>